<evidence type="ECO:0000313" key="1">
    <source>
        <dbReference type="EMBL" id="GGG54184.1"/>
    </source>
</evidence>
<evidence type="ECO:0000313" key="2">
    <source>
        <dbReference type="Proteomes" id="UP000600247"/>
    </source>
</evidence>
<reference evidence="1 2" key="1">
    <citation type="journal article" date="2014" name="Int. J. Syst. Evol. Microbiol.">
        <title>Complete genome sequence of Corynebacterium casei LMG S-19264T (=DSM 44701T), isolated from a smear-ripened cheese.</title>
        <authorList>
            <consortium name="US DOE Joint Genome Institute (JGI-PGF)"/>
            <person name="Walter F."/>
            <person name="Albersmeier A."/>
            <person name="Kalinowski J."/>
            <person name="Ruckert C."/>
        </authorList>
    </citation>
    <scope>NUCLEOTIDE SEQUENCE [LARGE SCALE GENOMIC DNA]</scope>
    <source>
        <strain evidence="1 2">CGMCC 1.15286</strain>
    </source>
</reference>
<name>A0A917LRY9_9BACL</name>
<dbReference type="EMBL" id="BMHY01000001">
    <property type="protein sequence ID" value="GGG54184.1"/>
    <property type="molecule type" value="Genomic_DNA"/>
</dbReference>
<dbReference type="Proteomes" id="UP000600247">
    <property type="component" value="Unassembled WGS sequence"/>
</dbReference>
<proteinExistence type="predicted"/>
<dbReference type="AlphaFoldDB" id="A0A917LRY9"/>
<sequence length="74" mass="8391">MVKKAPKWRNGVISNVLLQVDGDFGTFGAHQHVFLHFDDDVDQKILVAIVMLARFHKAVNRICTGKRESFPTIL</sequence>
<organism evidence="1 2">
    <name type="scientific">Paenibacillus radicis</name>
    <name type="common">ex Gao et al. 2016</name>
    <dbReference type="NCBI Taxonomy" id="1737354"/>
    <lineage>
        <taxon>Bacteria</taxon>
        <taxon>Bacillati</taxon>
        <taxon>Bacillota</taxon>
        <taxon>Bacilli</taxon>
        <taxon>Bacillales</taxon>
        <taxon>Paenibacillaceae</taxon>
        <taxon>Paenibacillus</taxon>
    </lineage>
</organism>
<gene>
    <name evidence="1" type="ORF">GCM10010918_03760</name>
</gene>
<comment type="caution">
    <text evidence="1">The sequence shown here is derived from an EMBL/GenBank/DDBJ whole genome shotgun (WGS) entry which is preliminary data.</text>
</comment>
<protein>
    <submittedName>
        <fullName evidence="1">Uncharacterized protein</fullName>
    </submittedName>
</protein>
<keyword evidence="2" id="KW-1185">Reference proteome</keyword>
<accession>A0A917LRY9</accession>